<dbReference type="SUPFAM" id="SSF158452">
    <property type="entry name" value="YqcC-like"/>
    <property type="match status" value="1"/>
</dbReference>
<dbReference type="InterPro" id="IPR036814">
    <property type="entry name" value="YqcC-like_sf"/>
</dbReference>
<dbReference type="InterPro" id="IPR023376">
    <property type="entry name" value="YqcC-like_dom"/>
</dbReference>
<gene>
    <name evidence="2" type="ORF">SBX64_06910</name>
</gene>
<proteinExistence type="predicted"/>
<reference evidence="2 3" key="1">
    <citation type="submission" date="2023-11" db="EMBL/GenBank/DDBJ databases">
        <title>Plant-associative lifestyle of Vibrio porteresiae and its evolutionary dynamics.</title>
        <authorList>
            <person name="Rameshkumar N."/>
            <person name="Kirti K."/>
        </authorList>
    </citation>
    <scope>NUCLEOTIDE SEQUENCE [LARGE SCALE GENOMIC DNA]</scope>
    <source>
        <strain evidence="2 3">MSSRF7</strain>
    </source>
</reference>
<dbReference type="EMBL" id="JAWRCP010000001">
    <property type="protein sequence ID" value="MDW6092274.1"/>
    <property type="molecule type" value="Genomic_DNA"/>
</dbReference>
<comment type="caution">
    <text evidence="2">The sequence shown here is derived from an EMBL/GenBank/DDBJ whole genome shotgun (WGS) entry which is preliminary data.</text>
</comment>
<sequence>MSKYYQLNQSFNELEACLKMRQLWQDTPPSAQALSSQQPFAVDTLLPEQWLQWVFIPQMRQRIATAASVPSGFEMTPYFIEAWRDNPNYQPVIRILMKIEAHCRDA</sequence>
<dbReference type="Pfam" id="PF04287">
    <property type="entry name" value="DUF446"/>
    <property type="match status" value="1"/>
</dbReference>
<dbReference type="Proteomes" id="UP001279860">
    <property type="component" value="Unassembled WGS sequence"/>
</dbReference>
<keyword evidence="3" id="KW-1185">Reference proteome</keyword>
<evidence type="ECO:0000313" key="3">
    <source>
        <dbReference type="Proteomes" id="UP001279860"/>
    </source>
</evidence>
<dbReference type="Gene3D" id="1.20.1440.40">
    <property type="entry name" value="YqcC-like"/>
    <property type="match status" value="1"/>
</dbReference>
<organism evidence="2 3">
    <name type="scientific">Vibrio rhizosphaerae</name>
    <dbReference type="NCBI Taxonomy" id="398736"/>
    <lineage>
        <taxon>Bacteria</taxon>
        <taxon>Pseudomonadati</taxon>
        <taxon>Pseudomonadota</taxon>
        <taxon>Gammaproteobacteria</taxon>
        <taxon>Vibrionales</taxon>
        <taxon>Vibrionaceae</taxon>
        <taxon>Vibrio</taxon>
    </lineage>
</organism>
<dbReference type="PANTHER" id="PTHR39586:SF1">
    <property type="entry name" value="CYTOPLASMIC PROTEIN"/>
    <property type="match status" value="1"/>
</dbReference>
<dbReference type="PANTHER" id="PTHR39586">
    <property type="entry name" value="CYTOPLASMIC PROTEIN-RELATED"/>
    <property type="match status" value="1"/>
</dbReference>
<feature type="domain" description="YqcC-like" evidence="1">
    <location>
        <begin position="7"/>
        <end position="101"/>
    </location>
</feature>
<evidence type="ECO:0000313" key="2">
    <source>
        <dbReference type="EMBL" id="MDW6092274.1"/>
    </source>
</evidence>
<protein>
    <submittedName>
        <fullName evidence="2">YqcC family protein</fullName>
    </submittedName>
</protein>
<name>A0ABU4ISB5_9VIBR</name>
<dbReference type="InterPro" id="IPR007384">
    <property type="entry name" value="UCP006257"/>
</dbReference>
<evidence type="ECO:0000259" key="1">
    <source>
        <dbReference type="Pfam" id="PF04287"/>
    </source>
</evidence>
<dbReference type="RefSeq" id="WP_038182069.1">
    <property type="nucleotide sequence ID" value="NZ_AP024903.1"/>
</dbReference>
<accession>A0ABU4ISB5</accession>
<dbReference type="PIRSF" id="PIRSF006257">
    <property type="entry name" value="UCP006257"/>
    <property type="match status" value="1"/>
</dbReference>